<feature type="signal peptide" evidence="2">
    <location>
        <begin position="1"/>
        <end position="25"/>
    </location>
</feature>
<dbReference type="InterPro" id="IPR013228">
    <property type="entry name" value="PE-PPE_C"/>
</dbReference>
<reference evidence="4 5" key="1">
    <citation type="journal article" date="2019" name="Emerg. Microbes Infect.">
        <title>Comprehensive subspecies identification of 175 nontuberculous mycobacteria species based on 7547 genomic profiles.</title>
        <authorList>
            <person name="Matsumoto Y."/>
            <person name="Kinjo T."/>
            <person name="Motooka D."/>
            <person name="Nabeya D."/>
            <person name="Jung N."/>
            <person name="Uechi K."/>
            <person name="Horii T."/>
            <person name="Iida T."/>
            <person name="Fujita J."/>
            <person name="Nakamura S."/>
        </authorList>
    </citation>
    <scope>NUCLEOTIDE SEQUENCE [LARGE SCALE GENOMIC DNA]</scope>
    <source>
        <strain evidence="4 5">JCM 6370</strain>
    </source>
</reference>
<evidence type="ECO:0000256" key="1">
    <source>
        <dbReference type="SAM" id="MobiDB-lite"/>
    </source>
</evidence>
<evidence type="ECO:0000313" key="5">
    <source>
        <dbReference type="Proteomes" id="UP000467252"/>
    </source>
</evidence>
<dbReference type="Proteomes" id="UP000467252">
    <property type="component" value="Chromosome"/>
</dbReference>
<feature type="chain" id="PRO_5039423849" description="PE-PPE domain-containing protein" evidence="2">
    <location>
        <begin position="26"/>
        <end position="480"/>
    </location>
</feature>
<protein>
    <recommendedName>
        <fullName evidence="3">PE-PPE domain-containing protein</fullName>
    </recommendedName>
</protein>
<name>A0A7I7UQN6_MYCPV</name>
<feature type="domain" description="PE-PPE" evidence="3">
    <location>
        <begin position="120"/>
        <end position="300"/>
    </location>
</feature>
<feature type="region of interest" description="Disordered" evidence="1">
    <location>
        <begin position="348"/>
        <end position="372"/>
    </location>
</feature>
<sequence length="480" mass="49395">MARRASRVALTVAAAGIATSVAGVAAMQPAAITAPLVDLAALIVVGSSTNPTGAGVEDFFQGKFNDPVYTGPNGDDIVYVNFWSGLKGIEQALDANAGEQNAIIASGWGAANVSLLALSKRPDLSDTVLVLDNDVARPDGGFGTRYPWFALIGVNPFPTPSEVPALRAVNIGYEYDYNSNAPAVLLNPLAAVNSLVGYLYRHRDQGSLDLPVNPDGTPAVQCDANTCAITVSGAVLDCPDARCSSPGDPITTYVTSRNNTTYVTYASEGLPLTRLIGAVFGDRVAAFFDPVLRLLVDSAYYGGNPIPRDPSAYRPATLLPSPKQALDTLVRIPGAIVEGWHAATAPAKPAAGKDIADESAASEQESPETATQMDAAVAEHVLSPVATASESLAPDEDAELSETPDEKRPKINVVRTSVKAEPGSVGLTDGVDDRDSDVVAPDEDSAAGGESEPAQGDDESTDAAQDAGGATGSDEGSAAA</sequence>
<feature type="compositionally biased region" description="Polar residues" evidence="1">
    <location>
        <begin position="361"/>
        <end position="372"/>
    </location>
</feature>
<organism evidence="4 5">
    <name type="scientific">Mycolicibacterium pulveris</name>
    <name type="common">Mycobacterium pulveris</name>
    <dbReference type="NCBI Taxonomy" id="36813"/>
    <lineage>
        <taxon>Bacteria</taxon>
        <taxon>Bacillati</taxon>
        <taxon>Actinomycetota</taxon>
        <taxon>Actinomycetes</taxon>
        <taxon>Mycobacteriales</taxon>
        <taxon>Mycobacteriaceae</taxon>
        <taxon>Mycolicibacterium</taxon>
    </lineage>
</organism>
<feature type="region of interest" description="Disordered" evidence="1">
    <location>
        <begin position="386"/>
        <end position="480"/>
    </location>
</feature>
<evidence type="ECO:0000313" key="4">
    <source>
        <dbReference type="EMBL" id="BBY82879.1"/>
    </source>
</evidence>
<evidence type="ECO:0000256" key="2">
    <source>
        <dbReference type="SAM" id="SignalP"/>
    </source>
</evidence>
<feature type="compositionally biased region" description="Low complexity" evidence="1">
    <location>
        <begin position="462"/>
        <end position="474"/>
    </location>
</feature>
<dbReference type="AlphaFoldDB" id="A0A7I7UQN6"/>
<accession>A0A7I7UQN6</accession>
<keyword evidence="2" id="KW-0732">Signal</keyword>
<feature type="compositionally biased region" description="Acidic residues" evidence="1">
    <location>
        <begin position="393"/>
        <end position="403"/>
    </location>
</feature>
<gene>
    <name evidence="4" type="ORF">MPUL_40370</name>
</gene>
<proteinExistence type="predicted"/>
<dbReference type="EMBL" id="AP022599">
    <property type="protein sequence ID" value="BBY82879.1"/>
    <property type="molecule type" value="Genomic_DNA"/>
</dbReference>
<evidence type="ECO:0000259" key="3">
    <source>
        <dbReference type="Pfam" id="PF08237"/>
    </source>
</evidence>
<dbReference type="RefSeq" id="WP_163903306.1">
    <property type="nucleotide sequence ID" value="NZ_AP022599.1"/>
</dbReference>
<keyword evidence="5" id="KW-1185">Reference proteome</keyword>
<dbReference type="Pfam" id="PF08237">
    <property type="entry name" value="PE-PPE"/>
    <property type="match status" value="1"/>
</dbReference>